<name>M0QRI7_9ACTN</name>
<dbReference type="RefSeq" id="WP_007625821.1">
    <property type="nucleotide sequence ID" value="NZ_BANX01000051.1"/>
</dbReference>
<dbReference type="AlphaFoldDB" id="M0QRI7"/>
<organism evidence="1 2">
    <name type="scientific">Gordonia soli NBRC 108243</name>
    <dbReference type="NCBI Taxonomy" id="1223545"/>
    <lineage>
        <taxon>Bacteria</taxon>
        <taxon>Bacillati</taxon>
        <taxon>Actinomycetota</taxon>
        <taxon>Actinomycetes</taxon>
        <taxon>Mycobacteriales</taxon>
        <taxon>Gordoniaceae</taxon>
        <taxon>Gordonia</taxon>
    </lineage>
</organism>
<reference evidence="1 2" key="1">
    <citation type="submission" date="2013-01" db="EMBL/GenBank/DDBJ databases">
        <title>Whole genome shotgun sequence of Gordonia soli NBRC 108243.</title>
        <authorList>
            <person name="Isaki-Nakamura S."/>
            <person name="Hosoyama A."/>
            <person name="Tsuchikane K."/>
            <person name="Ando Y."/>
            <person name="Baba S."/>
            <person name="Ohji S."/>
            <person name="Hamada M."/>
            <person name="Tamura T."/>
            <person name="Yamazoe A."/>
            <person name="Yamazaki S."/>
            <person name="Fujita N."/>
        </authorList>
    </citation>
    <scope>NUCLEOTIDE SEQUENCE [LARGE SCALE GENOMIC DNA]</scope>
    <source>
        <strain evidence="1 2">NBRC 108243</strain>
    </source>
</reference>
<sequence length="77" mass="8881">MTDEDRRLLDFAGKHWRFAGNHAAAIDAEFGISITRFWQRVNRLLDDPDALAHNPVVVNRLRRIRSGGSSRRRPTAR</sequence>
<evidence type="ECO:0008006" key="3">
    <source>
        <dbReference type="Google" id="ProtNLM"/>
    </source>
</evidence>
<evidence type="ECO:0000313" key="1">
    <source>
        <dbReference type="EMBL" id="GAC71099.1"/>
    </source>
</evidence>
<dbReference type="EMBL" id="BANX01000051">
    <property type="protein sequence ID" value="GAC71099.1"/>
    <property type="molecule type" value="Genomic_DNA"/>
</dbReference>
<dbReference type="STRING" id="1223545.GS4_51_00370"/>
<keyword evidence="2" id="KW-1185">Reference proteome</keyword>
<gene>
    <name evidence="1" type="ORF">GS4_51_00370</name>
</gene>
<protein>
    <recommendedName>
        <fullName evidence="3">DUF3263 domain-containing protein</fullName>
    </recommendedName>
</protein>
<dbReference type="OrthoDB" id="3268863at2"/>
<comment type="caution">
    <text evidence="1">The sequence shown here is derived from an EMBL/GenBank/DDBJ whole genome shotgun (WGS) entry which is preliminary data.</text>
</comment>
<evidence type="ECO:0000313" key="2">
    <source>
        <dbReference type="Proteomes" id="UP000011666"/>
    </source>
</evidence>
<accession>M0QRI7</accession>
<dbReference type="Pfam" id="PF11662">
    <property type="entry name" value="DUF3263"/>
    <property type="match status" value="1"/>
</dbReference>
<dbReference type="InterPro" id="IPR021678">
    <property type="entry name" value="DUF3263"/>
</dbReference>
<dbReference type="Proteomes" id="UP000011666">
    <property type="component" value="Unassembled WGS sequence"/>
</dbReference>
<dbReference type="eggNOG" id="ENOG5031VZK">
    <property type="taxonomic scope" value="Bacteria"/>
</dbReference>
<proteinExistence type="predicted"/>